<evidence type="ECO:0000313" key="1">
    <source>
        <dbReference type="EMBL" id="MXP65938.1"/>
    </source>
</evidence>
<name>A0A845BGA9_9PROT</name>
<sequence>MPTVQSFSINEESDAGGVSYCWTEKKKGGFYLYGNELGKMAGPEPTVYDAVTASGFQFGMDNAEIDCSLSFEELQQILSSASFILSNISYLVINGREIEGRDPEGIIKEYRSSLDEDFGWTE</sequence>
<dbReference type="RefSeq" id="WP_160939346.1">
    <property type="nucleotide sequence ID" value="NZ_SNVJ01000032.1"/>
</dbReference>
<keyword evidence="2" id="KW-1185">Reference proteome</keyword>
<dbReference type="Proteomes" id="UP000460715">
    <property type="component" value="Unassembled WGS sequence"/>
</dbReference>
<dbReference type="AlphaFoldDB" id="A0A845BGA9"/>
<dbReference type="EMBL" id="SNVJ01000032">
    <property type="protein sequence ID" value="MXP65938.1"/>
    <property type="molecule type" value="Genomic_DNA"/>
</dbReference>
<organism evidence="1 2">
    <name type="scientific">Teichococcus coralli</name>
    <dbReference type="NCBI Taxonomy" id="2545983"/>
    <lineage>
        <taxon>Bacteria</taxon>
        <taxon>Pseudomonadati</taxon>
        <taxon>Pseudomonadota</taxon>
        <taxon>Alphaproteobacteria</taxon>
        <taxon>Acetobacterales</taxon>
        <taxon>Roseomonadaceae</taxon>
        <taxon>Roseomonas</taxon>
    </lineage>
</organism>
<evidence type="ECO:0000313" key="2">
    <source>
        <dbReference type="Proteomes" id="UP000460715"/>
    </source>
</evidence>
<comment type="caution">
    <text evidence="1">The sequence shown here is derived from an EMBL/GenBank/DDBJ whole genome shotgun (WGS) entry which is preliminary data.</text>
</comment>
<reference evidence="1 2" key="1">
    <citation type="submission" date="2019-03" db="EMBL/GenBank/DDBJ databases">
        <title>Roseomonas sp. a novel Roseomonas species isolated from Sea whip Gorgonian.</title>
        <authorList>
            <person name="Li F."/>
            <person name="Pan X."/>
            <person name="Huang S."/>
            <person name="Li Z."/>
            <person name="Meng B."/>
        </authorList>
    </citation>
    <scope>NUCLEOTIDE SEQUENCE [LARGE SCALE GENOMIC DNA]</scope>
    <source>
        <strain evidence="1 2">M0104</strain>
    </source>
</reference>
<accession>A0A845BGA9</accession>
<protein>
    <submittedName>
        <fullName evidence="1">Uncharacterized protein</fullName>
    </submittedName>
</protein>
<gene>
    <name evidence="1" type="ORF">E0493_21560</name>
</gene>
<proteinExistence type="predicted"/>